<dbReference type="SUPFAM" id="SSF52402">
    <property type="entry name" value="Adenine nucleotide alpha hydrolases-like"/>
    <property type="match status" value="1"/>
</dbReference>
<dbReference type="Gene3D" id="3.40.50.620">
    <property type="entry name" value="HUPs"/>
    <property type="match status" value="1"/>
</dbReference>
<dbReference type="PANTHER" id="PTHR46268:SF6">
    <property type="entry name" value="UNIVERSAL STRESS PROTEIN UP12"/>
    <property type="match status" value="1"/>
</dbReference>
<dbReference type="InterPro" id="IPR006015">
    <property type="entry name" value="Universal_stress_UspA"/>
</dbReference>
<dbReference type="InterPro" id="IPR014729">
    <property type="entry name" value="Rossmann-like_a/b/a_fold"/>
</dbReference>
<reference evidence="3" key="1">
    <citation type="submission" date="2019-09" db="EMBL/GenBank/DDBJ databases">
        <title>Draft genome sequences of 48 bacterial type strains from the CCUG.</title>
        <authorList>
            <person name="Tunovic T."/>
            <person name="Pineiro-Iglesias B."/>
            <person name="Unosson C."/>
            <person name="Inganas E."/>
            <person name="Ohlen M."/>
            <person name="Cardew S."/>
            <person name="Jensie-Markopoulos S."/>
            <person name="Salva-Serra F."/>
            <person name="Jaen-Luchoro D."/>
            <person name="Karlsson R."/>
            <person name="Svensson-Stadler L."/>
            <person name="Chun J."/>
            <person name="Moore E."/>
        </authorList>
    </citation>
    <scope>NUCLEOTIDE SEQUENCE</scope>
    <source>
        <strain evidence="3">CCUG 15333</strain>
    </source>
</reference>
<feature type="domain" description="UspA" evidence="2">
    <location>
        <begin position="2"/>
        <end position="141"/>
    </location>
</feature>
<comment type="similarity">
    <text evidence="1">Belongs to the universal stress protein A family.</text>
</comment>
<dbReference type="PANTHER" id="PTHR46268">
    <property type="entry name" value="STRESS RESPONSE PROTEIN NHAX"/>
    <property type="match status" value="1"/>
</dbReference>
<dbReference type="PRINTS" id="PR01438">
    <property type="entry name" value="UNVRSLSTRESS"/>
</dbReference>
<protein>
    <submittedName>
        <fullName evidence="3">Universal stress protein</fullName>
    </submittedName>
</protein>
<comment type="caution">
    <text evidence="3">The sequence shown here is derived from an EMBL/GenBank/DDBJ whole genome shotgun (WGS) entry which is preliminary data.</text>
</comment>
<sequence>MKILLAVDGSLFTKKMLAYLAAHEELITAGRHEYTALTVQPALPPRARAALSKEMVEEYYAEESAKVLEPVQKFLAQHSITPVCRSEVGPAGETIAKIAENEKYDLIIMGTHGHGALGKLVMGSVSTQVLANCSVPVMLIR</sequence>
<evidence type="ECO:0000313" key="3">
    <source>
        <dbReference type="EMBL" id="KAB0586659.1"/>
    </source>
</evidence>
<evidence type="ECO:0000259" key="2">
    <source>
        <dbReference type="Pfam" id="PF00582"/>
    </source>
</evidence>
<dbReference type="CDD" id="cd23659">
    <property type="entry name" value="USP_At3g01520-like"/>
    <property type="match status" value="1"/>
</dbReference>
<accession>A0A6A1R2Y3</accession>
<proteinExistence type="inferred from homology"/>
<gene>
    <name evidence="3" type="ORF">F7P80_09860</name>
</gene>
<dbReference type="RefSeq" id="WP_151044417.1">
    <property type="nucleotide sequence ID" value="NZ_CAUHBH010000081.1"/>
</dbReference>
<dbReference type="Pfam" id="PF00582">
    <property type="entry name" value="Usp"/>
    <property type="match status" value="1"/>
</dbReference>
<name>A0A6A1R2Y3_9BURK</name>
<organism evidence="3">
    <name type="scientific">Comamonas kerstersii</name>
    <dbReference type="NCBI Taxonomy" id="225992"/>
    <lineage>
        <taxon>Bacteria</taxon>
        <taxon>Pseudomonadati</taxon>
        <taxon>Pseudomonadota</taxon>
        <taxon>Betaproteobacteria</taxon>
        <taxon>Burkholderiales</taxon>
        <taxon>Comamonadaceae</taxon>
        <taxon>Comamonas</taxon>
    </lineage>
</organism>
<dbReference type="EMBL" id="VZOT01000005">
    <property type="protein sequence ID" value="KAB0586659.1"/>
    <property type="molecule type" value="Genomic_DNA"/>
</dbReference>
<evidence type="ECO:0000256" key="1">
    <source>
        <dbReference type="ARBA" id="ARBA00008791"/>
    </source>
</evidence>
<dbReference type="AlphaFoldDB" id="A0A6A1R2Y3"/>
<dbReference type="InterPro" id="IPR006016">
    <property type="entry name" value="UspA"/>
</dbReference>